<evidence type="ECO:0000256" key="1">
    <source>
        <dbReference type="SAM" id="Phobius"/>
    </source>
</evidence>
<proteinExistence type="predicted"/>
<organism evidence="2 3">
    <name type="scientific">Levilactobacillus brevis</name>
    <name type="common">Lactobacillus brevis</name>
    <dbReference type="NCBI Taxonomy" id="1580"/>
    <lineage>
        <taxon>Bacteria</taxon>
        <taxon>Bacillati</taxon>
        <taxon>Bacillota</taxon>
        <taxon>Bacilli</taxon>
        <taxon>Lactobacillales</taxon>
        <taxon>Lactobacillaceae</taxon>
        <taxon>Levilactobacillus</taxon>
    </lineage>
</organism>
<keyword evidence="1" id="KW-1133">Transmembrane helix</keyword>
<evidence type="ECO:0000313" key="3">
    <source>
        <dbReference type="Proteomes" id="UP001164768"/>
    </source>
</evidence>
<dbReference type="Proteomes" id="UP001164768">
    <property type="component" value="Chromosome"/>
</dbReference>
<dbReference type="EMBL" id="CP113117">
    <property type="protein sequence ID" value="WAD02169.1"/>
    <property type="molecule type" value="Genomic_DNA"/>
</dbReference>
<keyword evidence="1" id="KW-0812">Transmembrane</keyword>
<reference evidence="2" key="1">
    <citation type="submission" date="2022-11" db="EMBL/GenBank/DDBJ databases">
        <title>Whole genome sequence of Levilactobacillus brevis SMB091.</title>
        <authorList>
            <person name="Kim J.-M."/>
            <person name="Kim O.-C."/>
            <person name="Choi Y.H."/>
            <person name="Han N.S."/>
            <person name="Hurh B."/>
        </authorList>
    </citation>
    <scope>NUCLEOTIDE SEQUENCE</scope>
    <source>
        <strain evidence="2">SMB091</strain>
    </source>
</reference>
<dbReference type="RefSeq" id="WP_216577289.1">
    <property type="nucleotide sequence ID" value="NZ_CP113117.1"/>
</dbReference>
<evidence type="ECO:0000313" key="2">
    <source>
        <dbReference type="EMBL" id="WAD02169.1"/>
    </source>
</evidence>
<feature type="transmembrane region" description="Helical" evidence="1">
    <location>
        <begin position="6"/>
        <end position="27"/>
    </location>
</feature>
<keyword evidence="1" id="KW-0472">Membrane</keyword>
<protein>
    <submittedName>
        <fullName evidence="2">Uncharacterized protein</fullName>
    </submittedName>
</protein>
<sequence length="189" mass="21566">MDTKDKIQLITSIVTATTSIIAIIISIRSLKATKRSIESANRPNVVAYLTWDWLDINLREYLVIKNFGKSGAIITNIIFSEPWKNSQNQQPIFDHMDGYYIAPNQKFSSLAEVNTVGAGPERARKKPITITINYSWDKGNQSDSFTHTFSADAYKNFEVSRRDSGFYGTPQSSETLMYRIAHEFFRTHL</sequence>
<name>A0AB38X627_LEVBR</name>
<accession>A0AB38X627</accession>
<dbReference type="AlphaFoldDB" id="A0AB38X627"/>
<gene>
    <name evidence="2" type="ORF">ORR04_02930</name>
</gene>